<dbReference type="HOGENOM" id="CLU_132871_0_0_1"/>
<dbReference type="EnsemblPlants" id="Bra030160.1">
    <property type="protein sequence ID" value="Bra030160.1-P"/>
    <property type="gene ID" value="Bra030160"/>
</dbReference>
<proteinExistence type="predicted"/>
<evidence type="ECO:0008006" key="3">
    <source>
        <dbReference type="Google" id="ProtNLM"/>
    </source>
</evidence>
<dbReference type="Proteomes" id="UP000011750">
    <property type="component" value="Chromosome A07"/>
</dbReference>
<evidence type="ECO:0000313" key="1">
    <source>
        <dbReference type="EnsemblPlants" id="Bra030160.1-P"/>
    </source>
</evidence>
<dbReference type="Gramene" id="Bra030160.1">
    <property type="protein sequence ID" value="Bra030160.1-P"/>
    <property type="gene ID" value="Bra030160"/>
</dbReference>
<dbReference type="OMA" id="SVQIFEW"/>
<protein>
    <recommendedName>
        <fullName evidence="3">Pentatricopeptide repeat-containing protein</fullName>
    </recommendedName>
</protein>
<reference evidence="1" key="3">
    <citation type="submission" date="2023-03" db="UniProtKB">
        <authorList>
            <consortium name="EnsemblPlants"/>
        </authorList>
    </citation>
    <scope>IDENTIFICATION</scope>
    <source>
        <strain evidence="1">cv. Chiifu-401-42</strain>
    </source>
</reference>
<accession>M4EMZ0</accession>
<dbReference type="eggNOG" id="KOG4197">
    <property type="taxonomic scope" value="Eukaryota"/>
</dbReference>
<organism evidence="1 2">
    <name type="scientific">Brassica campestris</name>
    <name type="common">Field mustard</name>
    <dbReference type="NCBI Taxonomy" id="3711"/>
    <lineage>
        <taxon>Eukaryota</taxon>
        <taxon>Viridiplantae</taxon>
        <taxon>Streptophyta</taxon>
        <taxon>Embryophyta</taxon>
        <taxon>Tracheophyta</taxon>
        <taxon>Spermatophyta</taxon>
        <taxon>Magnoliopsida</taxon>
        <taxon>eudicotyledons</taxon>
        <taxon>Gunneridae</taxon>
        <taxon>Pentapetalae</taxon>
        <taxon>rosids</taxon>
        <taxon>malvids</taxon>
        <taxon>Brassicales</taxon>
        <taxon>Brassicaceae</taxon>
        <taxon>Brassiceae</taxon>
        <taxon>Brassica</taxon>
    </lineage>
</organism>
<sequence>MTLPPSELAIFVADGVMSAKTPRKKKKMMFEELKDVSEMGGTVEETLNAFTTKEEYGVSITKADLVRWSILIDRYGRPEISVQIFEWMEKKEMKFTPSQLATFVDFIDRVHSIRAALDYFESVDPDFDNMDYKAKNWSAYDFLARSMSKNWNKRPCCIFYLSKYLYYTSRFS</sequence>
<name>M4EMZ0_BRACM</name>
<dbReference type="InParanoid" id="M4EMZ0"/>
<reference evidence="1 2" key="2">
    <citation type="journal article" date="2018" name="Hortic Res">
        <title>Improved Brassica rapa reference genome by single-molecule sequencing and chromosome conformation capture technologies.</title>
        <authorList>
            <person name="Zhang L."/>
            <person name="Cai X."/>
            <person name="Wu J."/>
            <person name="Liu M."/>
            <person name="Grob S."/>
            <person name="Cheng F."/>
            <person name="Liang J."/>
            <person name="Cai C."/>
            <person name="Liu Z."/>
            <person name="Liu B."/>
            <person name="Wang F."/>
            <person name="Li S."/>
            <person name="Liu F."/>
            <person name="Li X."/>
            <person name="Cheng L."/>
            <person name="Yang W."/>
            <person name="Li M.H."/>
            <person name="Grossniklaus U."/>
            <person name="Zheng H."/>
            <person name="Wang X."/>
        </authorList>
    </citation>
    <scope>NUCLEOTIDE SEQUENCE [LARGE SCALE GENOMIC DNA]</scope>
    <source>
        <strain evidence="1 2">cv. Chiifu-401-42</strain>
    </source>
</reference>
<keyword evidence="2" id="KW-1185">Reference proteome</keyword>
<evidence type="ECO:0000313" key="2">
    <source>
        <dbReference type="Proteomes" id="UP000011750"/>
    </source>
</evidence>
<dbReference type="AlphaFoldDB" id="M4EMZ0"/>
<reference evidence="1 2" key="1">
    <citation type="journal article" date="2011" name="Nat. Genet.">
        <title>The genome of the mesopolyploid crop species Brassica rapa.</title>
        <authorList>
            <consortium name="Brassica rapa Genome Sequencing Project Consortium"/>
            <person name="Wang X."/>
            <person name="Wang H."/>
            <person name="Wang J."/>
            <person name="Sun R."/>
            <person name="Wu J."/>
            <person name="Liu S."/>
            <person name="Bai Y."/>
            <person name="Mun J.H."/>
            <person name="Bancroft I."/>
            <person name="Cheng F."/>
            <person name="Huang S."/>
            <person name="Li X."/>
            <person name="Hua W."/>
            <person name="Wang J."/>
            <person name="Wang X."/>
            <person name="Freeling M."/>
            <person name="Pires J.C."/>
            <person name="Paterson A.H."/>
            <person name="Chalhoub B."/>
            <person name="Wang B."/>
            <person name="Hayward A."/>
            <person name="Sharpe A.G."/>
            <person name="Park B.S."/>
            <person name="Weisshaar B."/>
            <person name="Liu B."/>
            <person name="Li B."/>
            <person name="Liu B."/>
            <person name="Tong C."/>
            <person name="Song C."/>
            <person name="Duran C."/>
            <person name="Peng C."/>
            <person name="Geng C."/>
            <person name="Koh C."/>
            <person name="Lin C."/>
            <person name="Edwards D."/>
            <person name="Mu D."/>
            <person name="Shen D."/>
            <person name="Soumpourou E."/>
            <person name="Li F."/>
            <person name="Fraser F."/>
            <person name="Conant G."/>
            <person name="Lassalle G."/>
            <person name="King G.J."/>
            <person name="Bonnema G."/>
            <person name="Tang H."/>
            <person name="Wang H."/>
            <person name="Belcram H."/>
            <person name="Zhou H."/>
            <person name="Hirakawa H."/>
            <person name="Abe H."/>
            <person name="Guo H."/>
            <person name="Wang H."/>
            <person name="Jin H."/>
            <person name="Parkin I.A."/>
            <person name="Batley J."/>
            <person name="Kim J.S."/>
            <person name="Just J."/>
            <person name="Li J."/>
            <person name="Xu J."/>
            <person name="Deng J."/>
            <person name="Kim J.A."/>
            <person name="Li J."/>
            <person name="Yu J."/>
            <person name="Meng J."/>
            <person name="Wang J."/>
            <person name="Min J."/>
            <person name="Poulain J."/>
            <person name="Wang J."/>
            <person name="Hatakeyama K."/>
            <person name="Wu K."/>
            <person name="Wang L."/>
            <person name="Fang L."/>
            <person name="Trick M."/>
            <person name="Links M.G."/>
            <person name="Zhao M."/>
            <person name="Jin M."/>
            <person name="Ramchiary N."/>
            <person name="Drou N."/>
            <person name="Berkman P.J."/>
            <person name="Cai Q."/>
            <person name="Huang Q."/>
            <person name="Li R."/>
            <person name="Tabata S."/>
            <person name="Cheng S."/>
            <person name="Zhang S."/>
            <person name="Zhang S."/>
            <person name="Huang S."/>
            <person name="Sato S."/>
            <person name="Sun S."/>
            <person name="Kwon S.J."/>
            <person name="Choi S.R."/>
            <person name="Lee T.H."/>
            <person name="Fan W."/>
            <person name="Zhao X."/>
            <person name="Tan X."/>
            <person name="Xu X."/>
            <person name="Wang Y."/>
            <person name="Qiu Y."/>
            <person name="Yin Y."/>
            <person name="Li Y."/>
            <person name="Du Y."/>
            <person name="Liao Y."/>
            <person name="Lim Y."/>
            <person name="Narusaka Y."/>
            <person name="Wang Y."/>
            <person name="Wang Z."/>
            <person name="Li Z."/>
            <person name="Wang Z."/>
            <person name="Xiong Z."/>
            <person name="Zhang Z."/>
        </authorList>
    </citation>
    <scope>NUCLEOTIDE SEQUENCE [LARGE SCALE GENOMIC DNA]</scope>
    <source>
        <strain evidence="1 2">cv. Chiifu-401-42</strain>
    </source>
</reference>